<dbReference type="Gene3D" id="2.60.200.40">
    <property type="match status" value="1"/>
</dbReference>
<dbReference type="AlphaFoldDB" id="A0AAE8MTY2"/>
<dbReference type="GO" id="GO:0016020">
    <property type="term" value="C:membrane"/>
    <property type="evidence" value="ECO:0007669"/>
    <property type="project" value="TreeGrafter"/>
</dbReference>
<dbReference type="PANTHER" id="PTHR12358:SF108">
    <property type="entry name" value="DAGKC DOMAIN-CONTAINING PROTEIN"/>
    <property type="match status" value="1"/>
</dbReference>
<dbReference type="GO" id="GO:0005737">
    <property type="term" value="C:cytoplasm"/>
    <property type="evidence" value="ECO:0007669"/>
    <property type="project" value="TreeGrafter"/>
</dbReference>
<evidence type="ECO:0000259" key="1">
    <source>
        <dbReference type="PROSITE" id="PS50146"/>
    </source>
</evidence>
<evidence type="ECO:0000313" key="3">
    <source>
        <dbReference type="Proteomes" id="UP001187682"/>
    </source>
</evidence>
<accession>A0AAE8MTY2</accession>
<feature type="domain" description="DAGKc" evidence="1">
    <location>
        <begin position="74"/>
        <end position="231"/>
    </location>
</feature>
<dbReference type="GO" id="GO:0046512">
    <property type="term" value="P:sphingosine biosynthetic process"/>
    <property type="evidence" value="ECO:0007669"/>
    <property type="project" value="TreeGrafter"/>
</dbReference>
<dbReference type="InterPro" id="IPR001206">
    <property type="entry name" value="Diacylglycerol_kinase_cat_dom"/>
</dbReference>
<reference evidence="2" key="1">
    <citation type="submission" date="2018-03" db="EMBL/GenBank/DDBJ databases">
        <authorList>
            <person name="Guldener U."/>
        </authorList>
    </citation>
    <scope>NUCLEOTIDE SEQUENCE</scope>
</reference>
<dbReference type="Proteomes" id="UP001187682">
    <property type="component" value="Unassembled WGS sequence"/>
</dbReference>
<proteinExistence type="predicted"/>
<sequence length="442" mass="46758">MAPAEPKEAAAAPTETNTILVLDRTADNKGYLAAFLVEDESDKNDPYRLSLHEIASVPPALEGLVVKECPAHLHPSRPVHAVISVKSGAGLAEAAWASVVRPLLELLQGLGDVQGREAPEGYRMLVTESEDSIKEFARTHLGAASSDAQPTVILLSGDGGISDLLNGRDSDSPAPAPVVAPLPFGTGNALFHSLHKPLYASGASPLVLGLRTLWRGTPSGLPVFNARFPPGAKLVRAGVGPEGWGEEGLEDGILGAVVFSHGFHASLVWESDTPQYRAHGAARFGMVAAELLRESHAYEVVVSVRGPGSDVFRPLHRVSGEPSDGGEVSSVGYILVSLVSSLEKTFTISPRSEPLDGKLRLVHFGAVGGERTMDIMKAAYAGGKHVEMEDVGYEEIEELEVTIVGGDPRWRKVCIDGIIVDIPEGGKVRLVKADSPVSVLVQ</sequence>
<dbReference type="PANTHER" id="PTHR12358">
    <property type="entry name" value="SPHINGOSINE KINASE"/>
    <property type="match status" value="1"/>
</dbReference>
<protein>
    <recommendedName>
        <fullName evidence="1">DAGKc domain-containing protein</fullName>
    </recommendedName>
</protein>
<dbReference type="Pfam" id="PF00781">
    <property type="entry name" value="DAGK_cat"/>
    <property type="match status" value="1"/>
</dbReference>
<organism evidence="2 3">
    <name type="scientific">Cephalotrichum gorgonifer</name>
    <dbReference type="NCBI Taxonomy" id="2041049"/>
    <lineage>
        <taxon>Eukaryota</taxon>
        <taxon>Fungi</taxon>
        <taxon>Dikarya</taxon>
        <taxon>Ascomycota</taxon>
        <taxon>Pezizomycotina</taxon>
        <taxon>Sordariomycetes</taxon>
        <taxon>Hypocreomycetidae</taxon>
        <taxon>Microascales</taxon>
        <taxon>Microascaceae</taxon>
        <taxon>Cephalotrichum</taxon>
    </lineage>
</organism>
<dbReference type="GO" id="GO:0001727">
    <property type="term" value="F:lipid kinase activity"/>
    <property type="evidence" value="ECO:0007669"/>
    <property type="project" value="TreeGrafter"/>
</dbReference>
<dbReference type="InterPro" id="IPR016064">
    <property type="entry name" value="NAD/diacylglycerol_kinase_sf"/>
</dbReference>
<dbReference type="Gene3D" id="3.40.50.10330">
    <property type="entry name" value="Probable inorganic polyphosphate/atp-NAD kinase, domain 1"/>
    <property type="match status" value="1"/>
</dbReference>
<dbReference type="InterPro" id="IPR017438">
    <property type="entry name" value="ATP-NAD_kinase_N"/>
</dbReference>
<dbReference type="InterPro" id="IPR050187">
    <property type="entry name" value="Lipid_Phosphate_FormReg"/>
</dbReference>
<evidence type="ECO:0000313" key="2">
    <source>
        <dbReference type="EMBL" id="SPN99586.1"/>
    </source>
</evidence>
<keyword evidence="3" id="KW-1185">Reference proteome</keyword>
<comment type="caution">
    <text evidence="2">The sequence shown here is derived from an EMBL/GenBank/DDBJ whole genome shotgun (WGS) entry which is preliminary data.</text>
</comment>
<gene>
    <name evidence="2" type="ORF">DNG_02438</name>
</gene>
<dbReference type="PROSITE" id="PS50146">
    <property type="entry name" value="DAGK"/>
    <property type="match status" value="1"/>
</dbReference>
<dbReference type="SUPFAM" id="SSF111331">
    <property type="entry name" value="NAD kinase/diacylglycerol kinase-like"/>
    <property type="match status" value="1"/>
</dbReference>
<name>A0AAE8MTY2_9PEZI</name>
<dbReference type="EMBL" id="ONZQ02000003">
    <property type="protein sequence ID" value="SPN99586.1"/>
    <property type="molecule type" value="Genomic_DNA"/>
</dbReference>